<dbReference type="Proteomes" id="UP000179179">
    <property type="component" value="Unassembled WGS sequence"/>
</dbReference>
<evidence type="ECO:0000256" key="2">
    <source>
        <dbReference type="SAM" id="SignalP"/>
    </source>
</evidence>
<organism evidence="3 4">
    <name type="scientific">Aspergillus bombycis</name>
    <dbReference type="NCBI Taxonomy" id="109264"/>
    <lineage>
        <taxon>Eukaryota</taxon>
        <taxon>Fungi</taxon>
        <taxon>Dikarya</taxon>
        <taxon>Ascomycota</taxon>
        <taxon>Pezizomycotina</taxon>
        <taxon>Eurotiomycetes</taxon>
        <taxon>Eurotiomycetidae</taxon>
        <taxon>Eurotiales</taxon>
        <taxon>Aspergillaceae</taxon>
        <taxon>Aspergillus</taxon>
    </lineage>
</organism>
<dbReference type="EMBL" id="LYCR01000097">
    <property type="protein sequence ID" value="OGM42030.1"/>
    <property type="molecule type" value="Genomic_DNA"/>
</dbReference>
<feature type="compositionally biased region" description="Polar residues" evidence="1">
    <location>
        <begin position="98"/>
        <end position="108"/>
    </location>
</feature>
<evidence type="ECO:0008006" key="5">
    <source>
        <dbReference type="Google" id="ProtNLM"/>
    </source>
</evidence>
<dbReference type="PANTHER" id="PTHR39474">
    <property type="entry name" value="UNNAMED PRODUCT"/>
    <property type="match status" value="1"/>
</dbReference>
<protein>
    <recommendedName>
        <fullName evidence="5">Fungal specific transcription factor</fullName>
    </recommendedName>
</protein>
<feature type="chain" id="PRO_5009534057" description="Fungal specific transcription factor" evidence="2">
    <location>
        <begin position="27"/>
        <end position="177"/>
    </location>
</feature>
<evidence type="ECO:0000313" key="4">
    <source>
        <dbReference type="Proteomes" id="UP000179179"/>
    </source>
</evidence>
<accession>A0A1F7ZRF0</accession>
<reference evidence="3 4" key="1">
    <citation type="journal article" date="2016" name="Genome Biol. Evol.">
        <title>Draft genome sequence of an aflatoxigenic Aspergillus species, A. bombycis.</title>
        <authorList>
            <person name="Moore G.G."/>
            <person name="Mack B.M."/>
            <person name="Beltz S.B."/>
            <person name="Gilbert M.K."/>
        </authorList>
    </citation>
    <scope>NUCLEOTIDE SEQUENCE [LARGE SCALE GENOMIC DNA]</scope>
    <source>
        <strain evidence="4">NRRL 26010</strain>
    </source>
</reference>
<dbReference type="GeneID" id="34453064"/>
<evidence type="ECO:0000256" key="1">
    <source>
        <dbReference type="SAM" id="MobiDB-lite"/>
    </source>
</evidence>
<dbReference type="OrthoDB" id="4590138at2759"/>
<dbReference type="STRING" id="109264.A0A1F7ZRF0"/>
<name>A0A1F7ZRF0_9EURO</name>
<gene>
    <name evidence="3" type="ORF">ABOM_009674</name>
</gene>
<feature type="signal peptide" evidence="2">
    <location>
        <begin position="1"/>
        <end position="26"/>
    </location>
</feature>
<comment type="caution">
    <text evidence="3">The sequence shown here is derived from an EMBL/GenBank/DDBJ whole genome shotgun (WGS) entry which is preliminary data.</text>
</comment>
<dbReference type="RefSeq" id="XP_022385747.1">
    <property type="nucleotide sequence ID" value="XM_022536802.1"/>
</dbReference>
<evidence type="ECO:0000313" key="3">
    <source>
        <dbReference type="EMBL" id="OGM42030.1"/>
    </source>
</evidence>
<dbReference type="PANTHER" id="PTHR39474:SF1">
    <property type="entry name" value="FUNGAL SPECIFIC TRANSCRIPTION FACTOR"/>
    <property type="match status" value="1"/>
</dbReference>
<keyword evidence="4" id="KW-1185">Reference proteome</keyword>
<keyword evidence="2" id="KW-0732">Signal</keyword>
<proteinExistence type="predicted"/>
<sequence>MHKSILTRATLLHLILNPFLTVPTRASTTVAPTTILSQRLTRTPIAYPQCPSNLYQEKSYSTMSSSAEQIQQQQQQSDNAATDSATEKKPEQYLALPDSSSADQTHQLDISGDGSTVKLDHLGPLVVNQDGTLSRIANWAQMAEIEKKNTLRVLGKRNKQRMEALKAAAQGAQEEGN</sequence>
<dbReference type="AlphaFoldDB" id="A0A1F7ZRF0"/>
<feature type="region of interest" description="Disordered" evidence="1">
    <location>
        <begin position="61"/>
        <end position="112"/>
    </location>
</feature>